<reference evidence="2 3" key="1">
    <citation type="submission" date="2023-11" db="EMBL/GenBank/DDBJ databases">
        <title>Paucibacter sp. nov., isolated from fresh soil in Korea.</title>
        <authorList>
            <person name="Le N.T.T."/>
        </authorList>
    </citation>
    <scope>NUCLEOTIDE SEQUENCE [LARGE SCALE GENOMIC DNA]</scope>
    <source>
        <strain evidence="2 3">R3-3</strain>
    </source>
</reference>
<feature type="transmembrane region" description="Helical" evidence="1">
    <location>
        <begin position="27"/>
        <end position="44"/>
    </location>
</feature>
<keyword evidence="1" id="KW-0812">Transmembrane</keyword>
<sequence>MTIVAGSVALPALTAFGVPLGLRADVLTAGFAGALVAIALLNAVPASGDTWQAMVWTAGRRMMVACAGSLTAGYLAPLVLLIATLPDSVLLGCAFITGGGAQQFLRGFIRRFAPGAEVAS</sequence>
<protein>
    <recommendedName>
        <fullName evidence="4">Holin</fullName>
    </recommendedName>
</protein>
<evidence type="ECO:0000313" key="2">
    <source>
        <dbReference type="EMBL" id="MDY0748495.1"/>
    </source>
</evidence>
<name>A0ABU5DQ92_9BURK</name>
<feature type="transmembrane region" description="Helical" evidence="1">
    <location>
        <begin position="64"/>
        <end position="83"/>
    </location>
</feature>
<keyword evidence="1" id="KW-0472">Membrane</keyword>
<accession>A0ABU5DQ92</accession>
<evidence type="ECO:0008006" key="4">
    <source>
        <dbReference type="Google" id="ProtNLM"/>
    </source>
</evidence>
<dbReference type="RefSeq" id="WP_320426459.1">
    <property type="nucleotide sequence ID" value="NZ_JAXCLA010000010.1"/>
</dbReference>
<dbReference type="EMBL" id="JAXCLA010000010">
    <property type="protein sequence ID" value="MDY0748495.1"/>
    <property type="molecule type" value="Genomic_DNA"/>
</dbReference>
<evidence type="ECO:0000313" key="3">
    <source>
        <dbReference type="Proteomes" id="UP001285263"/>
    </source>
</evidence>
<keyword evidence="1" id="KW-1133">Transmembrane helix</keyword>
<gene>
    <name evidence="2" type="ORF">SNE35_28605</name>
</gene>
<keyword evidence="3" id="KW-1185">Reference proteome</keyword>
<proteinExistence type="predicted"/>
<dbReference type="Proteomes" id="UP001285263">
    <property type="component" value="Unassembled WGS sequence"/>
</dbReference>
<comment type="caution">
    <text evidence="2">The sequence shown here is derived from an EMBL/GenBank/DDBJ whole genome shotgun (WGS) entry which is preliminary data.</text>
</comment>
<organism evidence="2 3">
    <name type="scientific">Roseateles agri</name>
    <dbReference type="NCBI Taxonomy" id="3098619"/>
    <lineage>
        <taxon>Bacteria</taxon>
        <taxon>Pseudomonadati</taxon>
        <taxon>Pseudomonadota</taxon>
        <taxon>Betaproteobacteria</taxon>
        <taxon>Burkholderiales</taxon>
        <taxon>Sphaerotilaceae</taxon>
        <taxon>Roseateles</taxon>
    </lineage>
</organism>
<evidence type="ECO:0000256" key="1">
    <source>
        <dbReference type="SAM" id="Phobius"/>
    </source>
</evidence>